<protein>
    <recommendedName>
        <fullName evidence="2">precorrin-2 dehydrogenase</fullName>
        <ecNumber evidence="2">1.3.1.76</ecNumber>
    </recommendedName>
</protein>
<dbReference type="Gene3D" id="3.40.50.720">
    <property type="entry name" value="NAD(P)-binding Rossmann-like Domain"/>
    <property type="match status" value="1"/>
</dbReference>
<evidence type="ECO:0000256" key="4">
    <source>
        <dbReference type="ARBA" id="ARBA00023027"/>
    </source>
</evidence>
<dbReference type="EMBL" id="VFJB01000006">
    <property type="protein sequence ID" value="KAA0257848.1"/>
    <property type="molecule type" value="Genomic_DNA"/>
</dbReference>
<evidence type="ECO:0000256" key="5">
    <source>
        <dbReference type="ARBA" id="ARBA00023244"/>
    </source>
</evidence>
<dbReference type="Pfam" id="PF13241">
    <property type="entry name" value="NAD_binding_7"/>
    <property type="match status" value="1"/>
</dbReference>
<dbReference type="GO" id="GO:0004325">
    <property type="term" value="F:ferrochelatase activity"/>
    <property type="evidence" value="ECO:0007669"/>
    <property type="project" value="InterPro"/>
</dbReference>
<evidence type="ECO:0000256" key="6">
    <source>
        <dbReference type="ARBA" id="ARBA00047561"/>
    </source>
</evidence>
<dbReference type="RefSeq" id="WP_149266821.1">
    <property type="nucleotide sequence ID" value="NZ_VFJB01000006.1"/>
</dbReference>
<accession>A0A5A8F1A6</accession>
<evidence type="ECO:0000256" key="1">
    <source>
        <dbReference type="ARBA" id="ARBA00005010"/>
    </source>
</evidence>
<keyword evidence="4" id="KW-0520">NAD</keyword>
<comment type="pathway">
    <text evidence="1">Porphyrin-containing compound metabolism; siroheme biosynthesis; sirohydrochlorin from precorrin-2: step 1/1.</text>
</comment>
<dbReference type="GO" id="GO:0043115">
    <property type="term" value="F:precorrin-2 dehydrogenase activity"/>
    <property type="evidence" value="ECO:0007669"/>
    <property type="project" value="UniProtKB-EC"/>
</dbReference>
<dbReference type="InterPro" id="IPR036291">
    <property type="entry name" value="NAD(P)-bd_dom_sf"/>
</dbReference>
<dbReference type="SUPFAM" id="SSF51735">
    <property type="entry name" value="NAD(P)-binding Rossmann-fold domains"/>
    <property type="match status" value="1"/>
</dbReference>
<evidence type="ECO:0000256" key="2">
    <source>
        <dbReference type="ARBA" id="ARBA00012400"/>
    </source>
</evidence>
<reference evidence="7 8" key="1">
    <citation type="submission" date="2019-06" db="EMBL/GenBank/DDBJ databases">
        <title>Genomic insights into carbon and energy metabolism of Deferribacter autotrophicus revealed new metabolic traits in the phylum Deferribacteres.</title>
        <authorList>
            <person name="Slobodkin A.I."/>
            <person name="Slobodkina G.B."/>
            <person name="Allioux M."/>
            <person name="Alain K."/>
            <person name="Jebbar M."/>
            <person name="Shadrin V."/>
            <person name="Kublanov I.V."/>
            <person name="Toshchakov S.V."/>
            <person name="Bonch-Osmolovskaya E.A."/>
        </authorList>
    </citation>
    <scope>NUCLEOTIDE SEQUENCE [LARGE SCALE GENOMIC DNA]</scope>
    <source>
        <strain evidence="7 8">SL50</strain>
    </source>
</reference>
<evidence type="ECO:0000256" key="3">
    <source>
        <dbReference type="ARBA" id="ARBA00023002"/>
    </source>
</evidence>
<dbReference type="UniPathway" id="UPA00262">
    <property type="reaction ID" value="UER00222"/>
</dbReference>
<evidence type="ECO:0000313" key="7">
    <source>
        <dbReference type="EMBL" id="KAA0257848.1"/>
    </source>
</evidence>
<organism evidence="7 8">
    <name type="scientific">Deferribacter autotrophicus</name>
    <dbReference type="NCBI Taxonomy" id="500465"/>
    <lineage>
        <taxon>Bacteria</taxon>
        <taxon>Pseudomonadati</taxon>
        <taxon>Deferribacterota</taxon>
        <taxon>Deferribacteres</taxon>
        <taxon>Deferribacterales</taxon>
        <taxon>Deferribacteraceae</taxon>
        <taxon>Deferribacter</taxon>
    </lineage>
</organism>
<keyword evidence="5" id="KW-0627">Porphyrin biosynthesis</keyword>
<evidence type="ECO:0000313" key="8">
    <source>
        <dbReference type="Proteomes" id="UP000322876"/>
    </source>
</evidence>
<comment type="catalytic activity">
    <reaction evidence="6">
        <text>precorrin-2 + NAD(+) = sirohydrochlorin + NADH + 2 H(+)</text>
        <dbReference type="Rhea" id="RHEA:15613"/>
        <dbReference type="ChEBI" id="CHEBI:15378"/>
        <dbReference type="ChEBI" id="CHEBI:57540"/>
        <dbReference type="ChEBI" id="CHEBI:57945"/>
        <dbReference type="ChEBI" id="CHEBI:58351"/>
        <dbReference type="ChEBI" id="CHEBI:58827"/>
        <dbReference type="EC" id="1.3.1.76"/>
    </reaction>
</comment>
<keyword evidence="3" id="KW-0560">Oxidoreductase</keyword>
<gene>
    <name evidence="7" type="ORF">FHQ18_08880</name>
</gene>
<dbReference type="PANTHER" id="PTHR35330">
    <property type="entry name" value="SIROHEME BIOSYNTHESIS PROTEIN MET8"/>
    <property type="match status" value="1"/>
</dbReference>
<dbReference type="InterPro" id="IPR028161">
    <property type="entry name" value="Met8-like"/>
</dbReference>
<dbReference type="PANTHER" id="PTHR35330:SF1">
    <property type="entry name" value="SIROHEME BIOSYNTHESIS PROTEIN MET8"/>
    <property type="match status" value="1"/>
</dbReference>
<sequence>MYPLMFKLTGKKVVFVGGGKVASRKIRSLLTLSMPAITVVSDSIDDSLKKLCDEDKIYWIQSKFDENVIDEKFDFAFICTNDKETNERAADFFIKKGIPVNVCDDKELSTFFMPAVFEEKDFVVAISTKGKSPTDSKEVKELLKNCLKKRS</sequence>
<dbReference type="Proteomes" id="UP000322876">
    <property type="component" value="Unassembled WGS sequence"/>
</dbReference>
<dbReference type="AlphaFoldDB" id="A0A5A8F1A6"/>
<keyword evidence="8" id="KW-1185">Reference proteome</keyword>
<dbReference type="OrthoDB" id="9815856at2"/>
<dbReference type="NCBIfam" id="TIGR01470">
    <property type="entry name" value="cysG_Nterm"/>
    <property type="match status" value="1"/>
</dbReference>
<dbReference type="EC" id="1.3.1.76" evidence="2"/>
<proteinExistence type="predicted"/>
<dbReference type="Gene3D" id="3.30.160.110">
    <property type="entry name" value="Siroheme synthase, domain 2"/>
    <property type="match status" value="1"/>
</dbReference>
<dbReference type="InterPro" id="IPR006367">
    <property type="entry name" value="Sirohaem_synthase_N"/>
</dbReference>
<name>A0A5A8F1A6_9BACT</name>
<dbReference type="SUPFAM" id="SSF75615">
    <property type="entry name" value="Siroheme synthase middle domains-like"/>
    <property type="match status" value="1"/>
</dbReference>
<comment type="caution">
    <text evidence="7">The sequence shown here is derived from an EMBL/GenBank/DDBJ whole genome shotgun (WGS) entry which is preliminary data.</text>
</comment>
<dbReference type="GO" id="GO:0019354">
    <property type="term" value="P:siroheme biosynthetic process"/>
    <property type="evidence" value="ECO:0007669"/>
    <property type="project" value="UniProtKB-UniPathway"/>
</dbReference>